<name>A0AA89BV43_PINIB</name>
<dbReference type="Gene3D" id="1.20.1280.50">
    <property type="match status" value="1"/>
</dbReference>
<dbReference type="PROSITE" id="PS50294">
    <property type="entry name" value="WD_REPEATS_REGION"/>
    <property type="match status" value="1"/>
</dbReference>
<evidence type="ECO:0000313" key="3">
    <source>
        <dbReference type="EMBL" id="KAK3097168.1"/>
    </source>
</evidence>
<protein>
    <recommendedName>
        <fullName evidence="2">F-box domain-containing protein</fullName>
    </recommendedName>
</protein>
<evidence type="ECO:0000313" key="4">
    <source>
        <dbReference type="Proteomes" id="UP001186944"/>
    </source>
</evidence>
<accession>A0AA89BV43</accession>
<dbReference type="PROSITE" id="PS50181">
    <property type="entry name" value="FBOX"/>
    <property type="match status" value="1"/>
</dbReference>
<dbReference type="PROSITE" id="PS50082">
    <property type="entry name" value="WD_REPEATS_2"/>
    <property type="match status" value="1"/>
</dbReference>
<evidence type="ECO:0000259" key="2">
    <source>
        <dbReference type="PROSITE" id="PS50181"/>
    </source>
</evidence>
<dbReference type="SUPFAM" id="SSF81383">
    <property type="entry name" value="F-box domain"/>
    <property type="match status" value="1"/>
</dbReference>
<evidence type="ECO:0000256" key="1">
    <source>
        <dbReference type="PROSITE-ProRule" id="PRU00221"/>
    </source>
</evidence>
<dbReference type="GO" id="GO:0019005">
    <property type="term" value="C:SCF ubiquitin ligase complex"/>
    <property type="evidence" value="ECO:0007669"/>
    <property type="project" value="InterPro"/>
</dbReference>
<feature type="repeat" description="WD" evidence="1">
    <location>
        <begin position="128"/>
        <end position="161"/>
    </location>
</feature>
<dbReference type="InterPro" id="IPR015943">
    <property type="entry name" value="WD40/YVTN_repeat-like_dom_sf"/>
</dbReference>
<dbReference type="InterPro" id="IPR001680">
    <property type="entry name" value="WD40_rpt"/>
</dbReference>
<sequence length="223" mass="25651">MGYMSKIPYKKGVYKTSARALLDAFKIDIVQCVPTEAEEDEECCSIWQETPDSLLLHIFYSLDAHGLVSASQACKTWHRVAQDESLWRNLMYVKFGIKCHQLAPGKRSWQAEYKRLYYHAPTELSENLTLHSDEVLHVSFSHRGDMFSTTSKDATIKVWNVGYPTTQKFSQDFRELLSWDFTQFSCFNASDSMLLVSSVKTTDYLERRGYVAILSLLHSKSCT</sequence>
<dbReference type="Gene3D" id="2.130.10.10">
    <property type="entry name" value="YVTN repeat-like/Quinoprotein amine dehydrogenase"/>
    <property type="match status" value="1"/>
</dbReference>
<dbReference type="EMBL" id="VSWD01000007">
    <property type="protein sequence ID" value="KAK3097168.1"/>
    <property type="molecule type" value="Genomic_DNA"/>
</dbReference>
<comment type="caution">
    <text evidence="3">The sequence shown here is derived from an EMBL/GenBank/DDBJ whole genome shotgun (WGS) entry which is preliminary data.</text>
</comment>
<dbReference type="GO" id="GO:0080008">
    <property type="term" value="C:Cul4-RING E3 ubiquitin ligase complex"/>
    <property type="evidence" value="ECO:0007669"/>
    <property type="project" value="InterPro"/>
</dbReference>
<feature type="domain" description="F-box" evidence="2">
    <location>
        <begin position="44"/>
        <end position="90"/>
    </location>
</feature>
<dbReference type="InterPro" id="IPR042508">
    <property type="entry name" value="FBXW5"/>
</dbReference>
<dbReference type="Pfam" id="PF12937">
    <property type="entry name" value="F-box-like"/>
    <property type="match status" value="1"/>
</dbReference>
<dbReference type="Proteomes" id="UP001186944">
    <property type="component" value="Unassembled WGS sequence"/>
</dbReference>
<dbReference type="InterPro" id="IPR036047">
    <property type="entry name" value="F-box-like_dom_sf"/>
</dbReference>
<dbReference type="GO" id="GO:0016567">
    <property type="term" value="P:protein ubiquitination"/>
    <property type="evidence" value="ECO:0007669"/>
    <property type="project" value="InterPro"/>
</dbReference>
<proteinExistence type="predicted"/>
<dbReference type="InterPro" id="IPR001810">
    <property type="entry name" value="F-box_dom"/>
</dbReference>
<dbReference type="AlphaFoldDB" id="A0AA89BV43"/>
<gene>
    <name evidence="3" type="ORF">FSP39_007058</name>
</gene>
<keyword evidence="4" id="KW-1185">Reference proteome</keyword>
<dbReference type="PANTHER" id="PTHR20995">
    <property type="entry name" value="F-BOX/WD REPEAT-CONTAINING PROTEIN 5"/>
    <property type="match status" value="1"/>
</dbReference>
<reference evidence="3" key="1">
    <citation type="submission" date="2019-08" db="EMBL/GenBank/DDBJ databases">
        <title>The improved chromosome-level genome for the pearl oyster Pinctada fucata martensii using PacBio sequencing and Hi-C.</title>
        <authorList>
            <person name="Zheng Z."/>
        </authorList>
    </citation>
    <scope>NUCLEOTIDE SEQUENCE</scope>
    <source>
        <strain evidence="3">ZZ-2019</strain>
        <tissue evidence="3">Adductor muscle</tissue>
    </source>
</reference>
<dbReference type="PANTHER" id="PTHR20995:SF17">
    <property type="entry name" value="F-BOX_WD REPEAT-CONTAINING PROTEIN 5"/>
    <property type="match status" value="1"/>
</dbReference>
<organism evidence="3 4">
    <name type="scientific">Pinctada imbricata</name>
    <name type="common">Atlantic pearl-oyster</name>
    <name type="synonym">Pinctada martensii</name>
    <dbReference type="NCBI Taxonomy" id="66713"/>
    <lineage>
        <taxon>Eukaryota</taxon>
        <taxon>Metazoa</taxon>
        <taxon>Spiralia</taxon>
        <taxon>Lophotrochozoa</taxon>
        <taxon>Mollusca</taxon>
        <taxon>Bivalvia</taxon>
        <taxon>Autobranchia</taxon>
        <taxon>Pteriomorphia</taxon>
        <taxon>Pterioida</taxon>
        <taxon>Pterioidea</taxon>
        <taxon>Pteriidae</taxon>
        <taxon>Pinctada</taxon>
    </lineage>
</organism>
<keyword evidence="1" id="KW-0853">WD repeat</keyword>
<dbReference type="SMART" id="SM00320">
    <property type="entry name" value="WD40"/>
    <property type="match status" value="1"/>
</dbReference>